<sequence length="126" mass="13446">MLLFLATELRALLGTAISDERAQLAHDLAEDAIMGEVGARVSTPPQRGIKTVALSVAARILTNPQGLRSEQAGGMLQSYVDSQTGVVLSDDELRRLKRAVGMASGAGMLNIAPAETRITTYPWRQA</sequence>
<dbReference type="RefSeq" id="WP_032754981.1">
    <property type="nucleotide sequence ID" value="NZ_BMUG01000005.1"/>
</dbReference>
<dbReference type="EMBL" id="BLWD01000002">
    <property type="protein sequence ID" value="GFN09574.1"/>
    <property type="molecule type" value="Genomic_DNA"/>
</dbReference>
<organism evidence="1 2">
    <name type="scientific">Streptomyces microflavus</name>
    <name type="common">Streptomyces lipmanii</name>
    <dbReference type="NCBI Taxonomy" id="1919"/>
    <lineage>
        <taxon>Bacteria</taxon>
        <taxon>Bacillati</taxon>
        <taxon>Actinomycetota</taxon>
        <taxon>Actinomycetes</taxon>
        <taxon>Kitasatosporales</taxon>
        <taxon>Streptomycetaceae</taxon>
        <taxon>Streptomyces</taxon>
    </lineage>
</organism>
<name>A0A7J0D614_STRMI</name>
<reference evidence="1 2" key="1">
    <citation type="submission" date="2020-05" db="EMBL/GenBank/DDBJ databases">
        <title>Whole genome shotgun sequence of Streptomyces microflavus NBRC 13062.</title>
        <authorList>
            <person name="Komaki H."/>
            <person name="Tamura T."/>
        </authorList>
    </citation>
    <scope>NUCLEOTIDE SEQUENCE [LARGE SCALE GENOMIC DNA]</scope>
    <source>
        <strain evidence="1 2">NBRC 13062</strain>
    </source>
</reference>
<gene>
    <name evidence="1" type="ORF">Smic_81300</name>
</gene>
<evidence type="ECO:0000313" key="2">
    <source>
        <dbReference type="Proteomes" id="UP000498740"/>
    </source>
</evidence>
<evidence type="ECO:0000313" key="1">
    <source>
        <dbReference type="EMBL" id="GFN09574.1"/>
    </source>
</evidence>
<evidence type="ECO:0008006" key="3">
    <source>
        <dbReference type="Google" id="ProtNLM"/>
    </source>
</evidence>
<accession>A0A7J0D614</accession>
<proteinExistence type="predicted"/>
<protein>
    <recommendedName>
        <fullName evidence="3">Phage protein Gp19/Gp15/Gp42</fullName>
    </recommendedName>
</protein>
<dbReference type="AlphaFoldDB" id="A0A7J0D614"/>
<dbReference type="Proteomes" id="UP000498740">
    <property type="component" value="Unassembled WGS sequence"/>
</dbReference>
<comment type="caution">
    <text evidence="1">The sequence shown here is derived from an EMBL/GenBank/DDBJ whole genome shotgun (WGS) entry which is preliminary data.</text>
</comment>